<keyword evidence="5 9" id="KW-0812">Transmembrane</keyword>
<keyword evidence="9" id="KW-0769">Symport</keyword>
<keyword evidence="4 9" id="KW-1003">Cell membrane</keyword>
<evidence type="ECO:0000256" key="7">
    <source>
        <dbReference type="ARBA" id="ARBA00022989"/>
    </source>
</evidence>
<comment type="function">
    <text evidence="9">Catalyzes both the uptake and excretion of putrescine. The uptake of putrescine is dependent on the membrane potential and the excretion involves putrescine-ornithine antiporter activity.</text>
</comment>
<comment type="catalytic activity">
    <reaction evidence="9">
        <text>putrescine(in) + L-ornithine(out) = putrescine(out) + L-ornithine(in)</text>
        <dbReference type="Rhea" id="RHEA:28827"/>
        <dbReference type="ChEBI" id="CHEBI:46911"/>
        <dbReference type="ChEBI" id="CHEBI:326268"/>
    </reaction>
</comment>
<protein>
    <recommendedName>
        <fullName evidence="9">Putrescine transporter PotE</fullName>
    </recommendedName>
    <alternativeName>
        <fullName evidence="9">Putrescine-proton symporter / putrescine-ornithine antiporter</fullName>
    </alternativeName>
</protein>
<name>A0AAU8LF45_PSESX</name>
<feature type="transmembrane region" description="Helical" evidence="9">
    <location>
        <begin position="9"/>
        <end position="29"/>
    </location>
</feature>
<dbReference type="Gene3D" id="1.20.1740.10">
    <property type="entry name" value="Amino acid/polyamine transporter I"/>
    <property type="match status" value="1"/>
</dbReference>
<evidence type="ECO:0000256" key="5">
    <source>
        <dbReference type="ARBA" id="ARBA00022692"/>
    </source>
</evidence>
<dbReference type="RefSeq" id="WP_024686979.1">
    <property type="nucleotide sequence ID" value="NZ_CP159362.1"/>
</dbReference>
<accession>A0AAU8LF45</accession>
<dbReference type="GO" id="GO:0015496">
    <property type="term" value="F:putrescine:ornithine antiporter activity"/>
    <property type="evidence" value="ECO:0007669"/>
    <property type="project" value="InterPro"/>
</dbReference>
<feature type="transmembrane region" description="Helical" evidence="9">
    <location>
        <begin position="224"/>
        <end position="248"/>
    </location>
</feature>
<dbReference type="AlphaFoldDB" id="A0AAU8LF45"/>
<keyword evidence="9" id="KW-0050">Antiport</keyword>
<evidence type="ECO:0000256" key="3">
    <source>
        <dbReference type="ARBA" id="ARBA00022448"/>
    </source>
</evidence>
<dbReference type="InterPro" id="IPR002293">
    <property type="entry name" value="AA/rel_permease1"/>
</dbReference>
<feature type="transmembrane region" description="Helical" evidence="9">
    <location>
        <begin position="121"/>
        <end position="139"/>
    </location>
</feature>
<dbReference type="InterPro" id="IPR004754">
    <property type="entry name" value="Amino_acid_antiprt"/>
</dbReference>
<feature type="transmembrane region" description="Helical" evidence="9">
    <location>
        <begin position="89"/>
        <end position="109"/>
    </location>
</feature>
<dbReference type="NCBIfam" id="TIGR04299">
    <property type="entry name" value="antiport_PotE"/>
    <property type="match status" value="1"/>
</dbReference>
<evidence type="ECO:0000256" key="1">
    <source>
        <dbReference type="ARBA" id="ARBA00004651"/>
    </source>
</evidence>
<dbReference type="InterPro" id="IPR050367">
    <property type="entry name" value="APC_superfamily"/>
</dbReference>
<keyword evidence="9" id="KW-0997">Cell inner membrane</keyword>
<comment type="catalytic activity">
    <reaction evidence="9">
        <text>putrescine(in) + H(+)(in) = putrescine(out) + H(+)(out)</text>
        <dbReference type="Rhea" id="RHEA:28891"/>
        <dbReference type="ChEBI" id="CHEBI:15378"/>
        <dbReference type="ChEBI" id="CHEBI:326268"/>
    </reaction>
</comment>
<reference evidence="10" key="1">
    <citation type="journal article" date="2014" name="Genome Announc.">
        <title>Draft Genome Sequences of a Phylogenetically Diverse Suite of Pseudomonas syringae Strains from Multiple Source Populations.</title>
        <authorList>
            <person name="Baltrus D.A."/>
            <person name="Yourstone S."/>
            <person name="Lind A."/>
            <person name="Guilbaud C."/>
            <person name="Sands D.C."/>
            <person name="Jones C.D."/>
            <person name="Morris C.E."/>
            <person name="Dangl J.L."/>
        </authorList>
    </citation>
    <scope>NUCLEOTIDE SEQUENCE</scope>
    <source>
        <strain evidence="10">CC1417</strain>
    </source>
</reference>
<evidence type="ECO:0000256" key="2">
    <source>
        <dbReference type="ARBA" id="ARBA00008220"/>
    </source>
</evidence>
<proteinExistence type="inferred from homology"/>
<feature type="transmembrane region" description="Helical" evidence="9">
    <location>
        <begin position="350"/>
        <end position="373"/>
    </location>
</feature>
<dbReference type="InterPro" id="IPR027566">
    <property type="entry name" value="Symport/antiport_PotE"/>
</dbReference>
<dbReference type="EMBL" id="CP159362">
    <property type="protein sequence ID" value="XCN67354.1"/>
    <property type="molecule type" value="Genomic_DNA"/>
</dbReference>
<dbReference type="NCBIfam" id="NF007938">
    <property type="entry name" value="PRK10655.1"/>
    <property type="match status" value="1"/>
</dbReference>
<keyword evidence="8 9" id="KW-0472">Membrane</keyword>
<dbReference type="Pfam" id="PF13520">
    <property type="entry name" value="AA_permease_2"/>
    <property type="match status" value="1"/>
</dbReference>
<feature type="transmembrane region" description="Helical" evidence="9">
    <location>
        <begin position="318"/>
        <end position="338"/>
    </location>
</feature>
<dbReference type="NCBIfam" id="TIGR00905">
    <property type="entry name" value="2A0302"/>
    <property type="match status" value="1"/>
</dbReference>
<feature type="transmembrane region" description="Helical" evidence="9">
    <location>
        <begin position="151"/>
        <end position="171"/>
    </location>
</feature>
<dbReference type="HAMAP" id="MF_02073">
    <property type="entry name" value="Putrescine_transp"/>
    <property type="match status" value="1"/>
</dbReference>
<feature type="transmembrane region" description="Helical" evidence="9">
    <location>
        <begin position="409"/>
        <end position="427"/>
    </location>
</feature>
<evidence type="ECO:0000256" key="9">
    <source>
        <dbReference type="HAMAP-Rule" id="MF_02073"/>
    </source>
</evidence>
<feature type="transmembrane region" description="Helical" evidence="9">
    <location>
        <begin position="186"/>
        <end position="203"/>
    </location>
</feature>
<gene>
    <name evidence="9 10" type="primary">potE</name>
    <name evidence="10" type="ORF">N011_23175</name>
</gene>
<dbReference type="PANTHER" id="PTHR42770:SF6">
    <property type="entry name" value="PUTRESCINE TRANSPORTER POTE"/>
    <property type="match status" value="1"/>
</dbReference>
<comment type="similarity">
    <text evidence="2 9">Belongs to the amino acid-polyamine-organocation (APC) superfamily. Basic amino acid/polyamine antiporter (APA) (TC 2.A.3.2) family.</text>
</comment>
<dbReference type="GO" id="GO:0005886">
    <property type="term" value="C:plasma membrane"/>
    <property type="evidence" value="ECO:0007669"/>
    <property type="project" value="UniProtKB-SubCell"/>
</dbReference>
<dbReference type="PIRSF" id="PIRSF006060">
    <property type="entry name" value="AA_transporter"/>
    <property type="match status" value="1"/>
</dbReference>
<keyword evidence="6 9" id="KW-0029">Amino-acid transport</keyword>
<dbReference type="PANTHER" id="PTHR42770">
    <property type="entry name" value="AMINO ACID TRANSPORTER-RELATED"/>
    <property type="match status" value="1"/>
</dbReference>
<evidence type="ECO:0000256" key="6">
    <source>
        <dbReference type="ARBA" id="ARBA00022970"/>
    </source>
</evidence>
<feature type="transmembrane region" description="Helical" evidence="9">
    <location>
        <begin position="268"/>
        <end position="291"/>
    </location>
</feature>
<keyword evidence="7 9" id="KW-1133">Transmembrane helix</keyword>
<sequence length="459" mass="48186">MATDTKKMSVLQLTVLTGINMLGSGIVLLPAKLAQVGTISIVSWIVTAVGSLALAYAFAKCGRFSRKPGGMGGYAEYAFGRSGNFMSNYTYGVSLLIANVAIAITAVGYATELFNRPLSPMGVAVATIALLWLTTVANFGGPRITGQIGNITILGVIVPVVGVSLLGWFWFKPALYISAWNPHDMPFFQAVGASISITLWAFLGLESACANTDAVDNPERNVPIAVMGGTIGAAVIYIISTNVIAGIVPNAELAASTAPFGLAFAMMYTPLVGNIIMALMIMACVGSLLGWQFTIAQVFKSSADVGYFLKVFGKTTKGGVPVFGMLILVACQTALTLMTISPDLSKQFNMIVNLAVVTNLVPYLMSMAALMTIQKAAGITPRKALPTNAIAYIAAAYSYYALYSSGAEAMMLGGIVTMLGWTLYGTVSRRFMPVTDSPPVALVAAGVTKDAHPEVRRAG</sequence>
<evidence type="ECO:0000256" key="4">
    <source>
        <dbReference type="ARBA" id="ARBA00022475"/>
    </source>
</evidence>
<evidence type="ECO:0000313" key="10">
    <source>
        <dbReference type="EMBL" id="XCN67354.1"/>
    </source>
</evidence>
<comment type="subcellular location">
    <subcellularLocation>
        <location evidence="9">Cell inner membrane</location>
        <topology evidence="9">Multi-pass membrane protein</topology>
    </subcellularLocation>
    <subcellularLocation>
        <location evidence="1">Cell membrane</location>
        <topology evidence="1">Multi-pass membrane protein</topology>
    </subcellularLocation>
</comment>
<evidence type="ECO:0000256" key="8">
    <source>
        <dbReference type="ARBA" id="ARBA00023136"/>
    </source>
</evidence>
<keyword evidence="3 9" id="KW-0813">Transport</keyword>
<organism evidence="10">
    <name type="scientific">Pseudomonas syringae CC1417</name>
    <dbReference type="NCBI Taxonomy" id="1357272"/>
    <lineage>
        <taxon>Bacteria</taxon>
        <taxon>Pseudomonadati</taxon>
        <taxon>Pseudomonadota</taxon>
        <taxon>Gammaproteobacteria</taxon>
        <taxon>Pseudomonadales</taxon>
        <taxon>Pseudomonadaceae</taxon>
        <taxon>Pseudomonas</taxon>
        <taxon>Pseudomonas syringae</taxon>
    </lineage>
</organism>
<feature type="transmembrane region" description="Helical" evidence="9">
    <location>
        <begin position="41"/>
        <end position="59"/>
    </location>
</feature>
<feature type="transmembrane region" description="Helical" evidence="9">
    <location>
        <begin position="385"/>
        <end position="403"/>
    </location>
</feature>
<reference evidence="10" key="2">
    <citation type="submission" date="2024-07" db="EMBL/GenBank/DDBJ databases">
        <title>A complete genome sequence for Pseudomonas syringae CC1417.</title>
        <authorList>
            <person name="Baltrus D.A."/>
        </authorList>
    </citation>
    <scope>NUCLEOTIDE SEQUENCE</scope>
    <source>
        <strain evidence="10">CC1417</strain>
    </source>
</reference>
<dbReference type="GO" id="GO:0015293">
    <property type="term" value="F:symporter activity"/>
    <property type="evidence" value="ECO:0007669"/>
    <property type="project" value="UniProtKB-KW"/>
</dbReference>